<dbReference type="EMBL" id="BHZE01000007">
    <property type="protein sequence ID" value="GCD77470.1"/>
    <property type="molecule type" value="Genomic_DNA"/>
</dbReference>
<dbReference type="Proteomes" id="UP000286715">
    <property type="component" value="Unassembled WGS sequence"/>
</dbReference>
<evidence type="ECO:0000256" key="1">
    <source>
        <dbReference type="SAM" id="SignalP"/>
    </source>
</evidence>
<name>A0A401XKF8_9FLAO</name>
<reference evidence="2 3" key="1">
    <citation type="submission" date="2018-11" db="EMBL/GenBank/DDBJ databases">
        <title>Schleiferia aggregans sp. nov., a moderately thermophilic heterotrophic bacterium isolated from microbial mats at a terrestrial hot spring.</title>
        <authorList>
            <person name="Iino T."/>
            <person name="Ohkuma M."/>
            <person name="Haruta S."/>
        </authorList>
    </citation>
    <scope>NUCLEOTIDE SEQUENCE [LARGE SCALE GENOMIC DNA]</scope>
    <source>
        <strain evidence="2 3">LA</strain>
    </source>
</reference>
<feature type="signal peptide" evidence="1">
    <location>
        <begin position="1"/>
        <end position="20"/>
    </location>
</feature>
<evidence type="ECO:0000313" key="2">
    <source>
        <dbReference type="EMBL" id="GCD77470.1"/>
    </source>
</evidence>
<comment type="caution">
    <text evidence="2">The sequence shown here is derived from an EMBL/GenBank/DDBJ whole genome shotgun (WGS) entry which is preliminary data.</text>
</comment>
<gene>
    <name evidence="2" type="ORF">JCM31826_09520</name>
</gene>
<keyword evidence="3" id="KW-1185">Reference proteome</keyword>
<sequence>MNNYLLVFTLLLVIRFSSHAQNFTFDYIDVGQRGDILNGKKASTQHISITPTHIIYTNEKGTVTRFIIHRRDQIDRDHTAFMVSCECTTGSDANVNEAHLLRLGRNKILFMFFERNGDFTAFGNYKFFYNQNP</sequence>
<dbReference type="AlphaFoldDB" id="A0A401XKF8"/>
<feature type="chain" id="PRO_5018986532" evidence="1">
    <location>
        <begin position="21"/>
        <end position="133"/>
    </location>
</feature>
<dbReference type="RefSeq" id="WP_124397534.1">
    <property type="nucleotide sequence ID" value="NZ_BHZE01000007.1"/>
</dbReference>
<evidence type="ECO:0000313" key="3">
    <source>
        <dbReference type="Proteomes" id="UP000286715"/>
    </source>
</evidence>
<proteinExistence type="predicted"/>
<accession>A0A401XKF8</accession>
<keyword evidence="1" id="KW-0732">Signal</keyword>
<organism evidence="2 3">
    <name type="scientific">Thermaurantimonas aggregans</name>
    <dbReference type="NCBI Taxonomy" id="2173829"/>
    <lineage>
        <taxon>Bacteria</taxon>
        <taxon>Pseudomonadati</taxon>
        <taxon>Bacteroidota</taxon>
        <taxon>Flavobacteriia</taxon>
        <taxon>Flavobacteriales</taxon>
        <taxon>Schleiferiaceae</taxon>
        <taxon>Thermaurantimonas</taxon>
    </lineage>
</organism>
<protein>
    <submittedName>
        <fullName evidence="2">Uncharacterized protein</fullName>
    </submittedName>
</protein>